<dbReference type="GeneID" id="61064204"/>
<protein>
    <submittedName>
        <fullName evidence="4">Uncharacterized protein</fullName>
    </submittedName>
</protein>
<evidence type="ECO:0000313" key="2">
    <source>
        <dbReference type="EMBL" id="EAI8858408.1"/>
    </source>
</evidence>
<dbReference type="Proteomes" id="UP000535509">
    <property type="component" value="Unassembled WGS sequence"/>
</dbReference>
<gene>
    <name evidence="3" type="ORF">AAH17_05085</name>
    <name evidence="4" type="ORF">AAH24_03900</name>
    <name evidence="1" type="ORF">BVH53_02095</name>
    <name evidence="2" type="ORF">CX802_00910</name>
</gene>
<dbReference type="RefSeq" id="WP_010400138.1">
    <property type="nucleotide sequence ID" value="NZ_AABUZP020000024.1"/>
</dbReference>
<dbReference type="InterPro" id="IPR008995">
    <property type="entry name" value="Mo/tungstate-bd_C_term_dom"/>
</dbReference>
<evidence type="ECO:0000313" key="3">
    <source>
        <dbReference type="EMBL" id="EAK0453028.1"/>
    </source>
</evidence>
<dbReference type="EMBL" id="AABTCC010000002">
    <property type="protein sequence ID" value="EAI8858408.1"/>
    <property type="molecule type" value="Genomic_DNA"/>
</dbReference>
<proteinExistence type="predicted"/>
<dbReference type="AlphaFoldDB" id="A0A5L4IE65"/>
<dbReference type="EMBL" id="AABQDW010000002">
    <property type="protein sequence ID" value="EAI5407501.1"/>
    <property type="molecule type" value="Genomic_DNA"/>
</dbReference>
<evidence type="ECO:0000313" key="4">
    <source>
        <dbReference type="EMBL" id="EAK0468514.1"/>
    </source>
</evidence>
<comment type="caution">
    <text evidence="4">The sequence shown here is derived from an EMBL/GenBank/DDBJ whole genome shotgun (WGS) entry which is preliminary data.</text>
</comment>
<sequence length="124" mass="13796">MQAVVREIKIAHQVCEIKFSSQVGELFMLGLELQDDIKIGSKVLLGFKNSDIALSSHKQISTRNNFCVSITNINAGEIISTINLNSNGFIFETVLSSNLINEFKIGEEIWACLNETSLYISEIL</sequence>
<dbReference type="SUPFAM" id="SSF50331">
    <property type="entry name" value="MOP-like"/>
    <property type="match status" value="1"/>
</dbReference>
<dbReference type="EMBL" id="AACCXM010000002">
    <property type="protein sequence ID" value="EAK0468514.1"/>
    <property type="molecule type" value="Genomic_DNA"/>
</dbReference>
<dbReference type="EMBL" id="AACCXK010000007">
    <property type="protein sequence ID" value="EAK0453028.1"/>
    <property type="molecule type" value="Genomic_DNA"/>
</dbReference>
<name>A0A5L4IE65_CAMFE</name>
<organism evidence="4">
    <name type="scientific">Campylobacter fetus</name>
    <dbReference type="NCBI Taxonomy" id="196"/>
    <lineage>
        <taxon>Bacteria</taxon>
        <taxon>Pseudomonadati</taxon>
        <taxon>Campylobacterota</taxon>
        <taxon>Epsilonproteobacteria</taxon>
        <taxon>Campylobacterales</taxon>
        <taxon>Campylobacteraceae</taxon>
        <taxon>Campylobacter</taxon>
    </lineage>
</organism>
<dbReference type="Proteomes" id="UP000557842">
    <property type="component" value="Unassembled WGS sequence"/>
</dbReference>
<keyword evidence="5" id="KW-1185">Reference proteome</keyword>
<evidence type="ECO:0000313" key="6">
    <source>
        <dbReference type="Proteomes" id="UP000557842"/>
    </source>
</evidence>
<accession>A0A5L4IE65</accession>
<evidence type="ECO:0000313" key="1">
    <source>
        <dbReference type="EMBL" id="EAI5407501.1"/>
    </source>
</evidence>
<evidence type="ECO:0000313" key="5">
    <source>
        <dbReference type="Proteomes" id="UP000535509"/>
    </source>
</evidence>
<reference evidence="4 6" key="1">
    <citation type="submission" date="2018-05" db="EMBL/GenBank/DDBJ databases">
        <authorList>
            <consortium name="PulseNet: The National Subtyping Network for Foodborne Disease Surveillance"/>
            <person name="Tarr C.L."/>
            <person name="Trees E."/>
            <person name="Katz L.S."/>
            <person name="Carleton-Romer H.A."/>
            <person name="Stroika S."/>
            <person name="Kucerova Z."/>
            <person name="Roache K.F."/>
            <person name="Sabol A.L."/>
            <person name="Besser J."/>
            <person name="Gerner-Smidt P."/>
        </authorList>
    </citation>
    <scope>NUCLEOTIDE SEQUENCE</scope>
    <source>
        <strain evidence="3">2014D-0197</strain>
        <strain evidence="1 6">2016D-0221</strain>
        <strain evidence="4">D4313</strain>
        <strain evidence="2 5">PNUSAC001503</strain>
    </source>
</reference>